<comment type="caution">
    <text evidence="1">The sequence shown here is derived from an EMBL/GenBank/DDBJ whole genome shotgun (WGS) entry which is preliminary data.</text>
</comment>
<dbReference type="AlphaFoldDB" id="A0A1F8EYB1"/>
<accession>A0A1F8EYB1</accession>
<gene>
    <name evidence="1" type="ORF">A2746_00700</name>
</gene>
<protein>
    <submittedName>
        <fullName evidence="1">Uncharacterized protein</fullName>
    </submittedName>
</protein>
<organism evidence="1 2">
    <name type="scientific">Candidatus Yanofskybacteria bacterium RIFCSPHIGHO2_01_FULL_44_22</name>
    <dbReference type="NCBI Taxonomy" id="1802669"/>
    <lineage>
        <taxon>Bacteria</taxon>
        <taxon>Candidatus Yanofskyibacteriota</taxon>
    </lineage>
</organism>
<name>A0A1F8EYB1_9BACT</name>
<dbReference type="EMBL" id="MGJJ01000004">
    <property type="protein sequence ID" value="OGN05862.1"/>
    <property type="molecule type" value="Genomic_DNA"/>
</dbReference>
<evidence type="ECO:0000313" key="1">
    <source>
        <dbReference type="EMBL" id="OGN05862.1"/>
    </source>
</evidence>
<evidence type="ECO:0000313" key="2">
    <source>
        <dbReference type="Proteomes" id="UP000177419"/>
    </source>
</evidence>
<proteinExistence type="predicted"/>
<dbReference type="Proteomes" id="UP000177419">
    <property type="component" value="Unassembled WGS sequence"/>
</dbReference>
<reference evidence="1 2" key="1">
    <citation type="journal article" date="2016" name="Nat. Commun.">
        <title>Thousands of microbial genomes shed light on interconnected biogeochemical processes in an aquifer system.</title>
        <authorList>
            <person name="Anantharaman K."/>
            <person name="Brown C.T."/>
            <person name="Hug L.A."/>
            <person name="Sharon I."/>
            <person name="Castelle C.J."/>
            <person name="Probst A.J."/>
            <person name="Thomas B.C."/>
            <person name="Singh A."/>
            <person name="Wilkins M.J."/>
            <person name="Karaoz U."/>
            <person name="Brodie E.L."/>
            <person name="Williams K.H."/>
            <person name="Hubbard S.S."/>
            <person name="Banfield J.F."/>
        </authorList>
    </citation>
    <scope>NUCLEOTIDE SEQUENCE [LARGE SCALE GENOMIC DNA]</scope>
</reference>
<sequence length="347" mass="39668">MKGIILNKKKKEGGSFKMQTIEIETATVPANEAVVAAGTTVQVVTFHPFERTKILMVHNLLEDIVPDIPMYGGRPKPAGFGNGGGGMEDDELEHLKEVNPAHPILLNDTLSDEEKKIAACGLREVTDESGYTDIEIMIPDGQLKLNEYFFRNGHRVVTVGGEVKSLAVVPIRERNEVDIAEWFDLAEPFSVAFGGQNWGAGPTRDKLPYWSHVRRDLLSISKIDRYLRQHKQAKQCIGRLIHPSWRLVFPVGAGDGRFPSGGFGIHPRVWYELMEEMIRRKLEMVDSDILYHLFRDEIERIRGYEKLRSEKQEEEVEIDFETNAKIIREEDEEWRIWMEKELGLNQG</sequence>